<keyword evidence="8" id="KW-0325">Glycoprotein</keyword>
<evidence type="ECO:0000256" key="2">
    <source>
        <dbReference type="ARBA" id="ARBA00022614"/>
    </source>
</evidence>
<evidence type="ECO:0000256" key="8">
    <source>
        <dbReference type="ARBA" id="ARBA00023180"/>
    </source>
</evidence>
<dbReference type="GO" id="GO:0016020">
    <property type="term" value="C:membrane"/>
    <property type="evidence" value="ECO:0007669"/>
    <property type="project" value="UniProtKB-SubCell"/>
</dbReference>
<dbReference type="InterPro" id="IPR013210">
    <property type="entry name" value="LRR_N_plant-typ"/>
</dbReference>
<sequence length="109" mass="11264">MARTATTPLTPPSIVAAVTSLLLVVFGDAITTATASPKAPASTSGCIASEREALLSFKAAITSDPSNRLSSWLGEDCCKWSGVRCSRTGHVVILNLSNTEGNLTIPMEG</sequence>
<proteinExistence type="predicted"/>
<reference evidence="11 12" key="1">
    <citation type="submission" date="2012-08" db="EMBL/GenBank/DDBJ databases">
        <title>Oryza genome evolution.</title>
        <authorList>
            <person name="Wing R.A."/>
        </authorList>
    </citation>
    <scope>NUCLEOTIDE SEQUENCE</scope>
</reference>
<evidence type="ECO:0000256" key="6">
    <source>
        <dbReference type="ARBA" id="ARBA00022989"/>
    </source>
</evidence>
<dbReference type="Proteomes" id="UP000032180">
    <property type="component" value="Chromosome 1"/>
</dbReference>
<keyword evidence="12" id="KW-1185">Reference proteome</keyword>
<feature type="signal peptide" evidence="9">
    <location>
        <begin position="1"/>
        <end position="29"/>
    </location>
</feature>
<keyword evidence="4 9" id="KW-0732">Signal</keyword>
<dbReference type="InterPro" id="IPR032675">
    <property type="entry name" value="LRR_dom_sf"/>
</dbReference>
<keyword evidence="2" id="KW-0433">Leucine-rich repeat</keyword>
<feature type="domain" description="Leucine-rich repeat-containing N-terminal plant-type" evidence="10">
    <location>
        <begin position="48"/>
        <end position="86"/>
    </location>
</feature>
<evidence type="ECO:0000256" key="5">
    <source>
        <dbReference type="ARBA" id="ARBA00022737"/>
    </source>
</evidence>
<dbReference type="Pfam" id="PF08263">
    <property type="entry name" value="LRRNT_2"/>
    <property type="match status" value="1"/>
</dbReference>
<evidence type="ECO:0000256" key="3">
    <source>
        <dbReference type="ARBA" id="ARBA00022692"/>
    </source>
</evidence>
<reference evidence="11" key="3">
    <citation type="submission" date="2015-04" db="UniProtKB">
        <authorList>
            <consortium name="EnsemblPlants"/>
        </authorList>
    </citation>
    <scope>IDENTIFICATION</scope>
</reference>
<accession>A0A0D9V2M9</accession>
<feature type="chain" id="PRO_5002346953" description="Leucine-rich repeat-containing N-terminal plant-type domain-containing protein" evidence="9">
    <location>
        <begin position="30"/>
        <end position="109"/>
    </location>
</feature>
<organism evidence="11 12">
    <name type="scientific">Leersia perrieri</name>
    <dbReference type="NCBI Taxonomy" id="77586"/>
    <lineage>
        <taxon>Eukaryota</taxon>
        <taxon>Viridiplantae</taxon>
        <taxon>Streptophyta</taxon>
        <taxon>Embryophyta</taxon>
        <taxon>Tracheophyta</taxon>
        <taxon>Spermatophyta</taxon>
        <taxon>Magnoliopsida</taxon>
        <taxon>Liliopsida</taxon>
        <taxon>Poales</taxon>
        <taxon>Poaceae</taxon>
        <taxon>BOP clade</taxon>
        <taxon>Oryzoideae</taxon>
        <taxon>Oryzeae</taxon>
        <taxon>Oryzinae</taxon>
        <taxon>Leersia</taxon>
    </lineage>
</organism>
<evidence type="ECO:0000256" key="4">
    <source>
        <dbReference type="ARBA" id="ARBA00022729"/>
    </source>
</evidence>
<dbReference type="Gramene" id="LPERR01G18700.1">
    <property type="protein sequence ID" value="LPERR01G18700.1"/>
    <property type="gene ID" value="LPERR01G18700"/>
</dbReference>
<dbReference type="STRING" id="77586.A0A0D9V2M9"/>
<dbReference type="Gene3D" id="3.80.10.10">
    <property type="entry name" value="Ribonuclease Inhibitor"/>
    <property type="match status" value="1"/>
</dbReference>
<dbReference type="EnsemblPlants" id="LPERR01G18700.1">
    <property type="protein sequence ID" value="LPERR01G18700.1"/>
    <property type="gene ID" value="LPERR01G18700"/>
</dbReference>
<dbReference type="HOGENOM" id="CLU_2187690_0_0_1"/>
<evidence type="ECO:0000256" key="9">
    <source>
        <dbReference type="SAM" id="SignalP"/>
    </source>
</evidence>
<dbReference type="eggNOG" id="KOG0619">
    <property type="taxonomic scope" value="Eukaryota"/>
</dbReference>
<keyword evidence="5" id="KW-0677">Repeat</keyword>
<reference evidence="12" key="2">
    <citation type="submission" date="2013-12" db="EMBL/GenBank/DDBJ databases">
        <authorList>
            <person name="Yu Y."/>
            <person name="Lee S."/>
            <person name="de Baynast K."/>
            <person name="Wissotski M."/>
            <person name="Liu L."/>
            <person name="Talag J."/>
            <person name="Goicoechea J."/>
            <person name="Angelova A."/>
            <person name="Jetty R."/>
            <person name="Kudrna D."/>
            <person name="Golser W."/>
            <person name="Rivera L."/>
            <person name="Zhang J."/>
            <person name="Wing R."/>
        </authorList>
    </citation>
    <scope>NUCLEOTIDE SEQUENCE</scope>
</reference>
<dbReference type="PANTHER" id="PTHR48063">
    <property type="entry name" value="LRR RECEPTOR-LIKE KINASE"/>
    <property type="match status" value="1"/>
</dbReference>
<keyword evidence="6" id="KW-1133">Transmembrane helix</keyword>
<evidence type="ECO:0000256" key="7">
    <source>
        <dbReference type="ARBA" id="ARBA00023136"/>
    </source>
</evidence>
<evidence type="ECO:0000256" key="1">
    <source>
        <dbReference type="ARBA" id="ARBA00004479"/>
    </source>
</evidence>
<dbReference type="InterPro" id="IPR046956">
    <property type="entry name" value="RLP23-like"/>
</dbReference>
<evidence type="ECO:0000259" key="10">
    <source>
        <dbReference type="Pfam" id="PF08263"/>
    </source>
</evidence>
<protein>
    <recommendedName>
        <fullName evidence="10">Leucine-rich repeat-containing N-terminal plant-type domain-containing protein</fullName>
    </recommendedName>
</protein>
<evidence type="ECO:0000313" key="12">
    <source>
        <dbReference type="Proteomes" id="UP000032180"/>
    </source>
</evidence>
<evidence type="ECO:0000313" key="11">
    <source>
        <dbReference type="EnsemblPlants" id="LPERR01G18700.1"/>
    </source>
</evidence>
<comment type="subcellular location">
    <subcellularLocation>
        <location evidence="1">Membrane</location>
        <topology evidence="1">Single-pass type I membrane protein</topology>
    </subcellularLocation>
</comment>
<name>A0A0D9V2M9_9ORYZ</name>
<keyword evidence="7" id="KW-0472">Membrane</keyword>
<keyword evidence="3" id="KW-0812">Transmembrane</keyword>
<dbReference type="AlphaFoldDB" id="A0A0D9V2M9"/>